<dbReference type="SMR" id="A2FQA5"/>
<dbReference type="Proteomes" id="UP000001542">
    <property type="component" value="Unassembled WGS sequence"/>
</dbReference>
<dbReference type="PROSITE" id="PS50088">
    <property type="entry name" value="ANK_REPEAT"/>
    <property type="match status" value="4"/>
</dbReference>
<protein>
    <recommendedName>
        <fullName evidence="4">DUF3447 domain-containing protein</fullName>
    </recommendedName>
</protein>
<dbReference type="SMART" id="SM00248">
    <property type="entry name" value="ANK"/>
    <property type="match status" value="7"/>
</dbReference>
<feature type="domain" description="DUF3447" evidence="4">
    <location>
        <begin position="185"/>
        <end position="256"/>
    </location>
</feature>
<sequence length="494" mass="56533">MTKINSLESLPADCQKLLWICESVWDINESNLFEIRQKIVYALENNILTERNVVKILNSVFSIRVRKMKLIADLLEQLLTQDKVLLKEKYFLYAKELKTILIRRKALEGDVPPEYEEKQEEDILQIYEKGTVEYCIVWDDYETLDKLYTAEGFMFDDKRHHKSILSCAALRGSVNCFKYLVLKGEKITQEDYEYAFAGNNKEILEMCEKDFQVTPQCIDNAVKWHHNKMVQEIMQNHELEYSWNTSLQNYNLPCYFTKLFKINYVNFKDIHQDNALIVAARFGLVPIVKLLLDEENAGIEEVNKYDQTALIAACENNFVGAMKVLIAHQANINVRDVFQRTPLISATNYNAVDAVRLLLANGAKVDDVDEQGNSALHITARENFVEILDILLEYKAKIDIKNNDGLTPLWLASSAGHPEIVKTLISHGADIEVKNQDGWTPLMIAAQFNRHEVAKCLMDAKADVNVKTADGLTAMDIAKNHGSRDAYRVLRGNA</sequence>
<dbReference type="EMBL" id="DS113941">
    <property type="protein sequence ID" value="EAX92895.1"/>
    <property type="molecule type" value="Genomic_DNA"/>
</dbReference>
<dbReference type="SUPFAM" id="SSF48403">
    <property type="entry name" value="Ankyrin repeat"/>
    <property type="match status" value="2"/>
</dbReference>
<name>A2FQA5_TRIV3</name>
<dbReference type="AlphaFoldDB" id="A2FQA5"/>
<dbReference type="Pfam" id="PF12796">
    <property type="entry name" value="Ank_2"/>
    <property type="match status" value="2"/>
</dbReference>
<evidence type="ECO:0000313" key="6">
    <source>
        <dbReference type="Proteomes" id="UP000001542"/>
    </source>
</evidence>
<reference evidence="5" key="1">
    <citation type="submission" date="2006-10" db="EMBL/GenBank/DDBJ databases">
        <authorList>
            <person name="Amadeo P."/>
            <person name="Zhao Q."/>
            <person name="Wortman J."/>
            <person name="Fraser-Liggett C."/>
            <person name="Carlton J."/>
        </authorList>
    </citation>
    <scope>NUCLEOTIDE SEQUENCE</scope>
    <source>
        <strain evidence="5">G3</strain>
    </source>
</reference>
<dbReference type="PANTHER" id="PTHR24173:SF74">
    <property type="entry name" value="ANKYRIN REPEAT DOMAIN-CONTAINING PROTEIN 16"/>
    <property type="match status" value="1"/>
</dbReference>
<gene>
    <name evidence="5" type="ORF">TVAG_186650</name>
</gene>
<dbReference type="STRING" id="5722.A2FQA5"/>
<feature type="repeat" description="ANK" evidence="3">
    <location>
        <begin position="371"/>
        <end position="403"/>
    </location>
</feature>
<dbReference type="InterPro" id="IPR036770">
    <property type="entry name" value="Ankyrin_rpt-contain_sf"/>
</dbReference>
<dbReference type="VEuPathDB" id="TrichDB:TVAGG3_0687380"/>
<feature type="repeat" description="ANK" evidence="3">
    <location>
        <begin position="338"/>
        <end position="370"/>
    </location>
</feature>
<dbReference type="InterPro" id="IPR002110">
    <property type="entry name" value="Ankyrin_rpt"/>
</dbReference>
<evidence type="ECO:0000256" key="1">
    <source>
        <dbReference type="ARBA" id="ARBA00022737"/>
    </source>
</evidence>
<dbReference type="InParanoid" id="A2FQA5"/>
<evidence type="ECO:0000313" key="5">
    <source>
        <dbReference type="EMBL" id="EAX92895.1"/>
    </source>
</evidence>
<dbReference type="KEGG" id="tva:4750610"/>
<dbReference type="PANTHER" id="PTHR24173">
    <property type="entry name" value="ANKYRIN REPEAT CONTAINING"/>
    <property type="match status" value="1"/>
</dbReference>
<keyword evidence="2 3" id="KW-0040">ANK repeat</keyword>
<dbReference type="PROSITE" id="PS50297">
    <property type="entry name" value="ANK_REP_REGION"/>
    <property type="match status" value="3"/>
</dbReference>
<dbReference type="RefSeq" id="XP_001305825.1">
    <property type="nucleotide sequence ID" value="XM_001305824.1"/>
</dbReference>
<keyword evidence="6" id="KW-1185">Reference proteome</keyword>
<evidence type="ECO:0000256" key="3">
    <source>
        <dbReference type="PROSITE-ProRule" id="PRU00023"/>
    </source>
</evidence>
<dbReference type="Pfam" id="PF11929">
    <property type="entry name" value="DUF3447"/>
    <property type="match status" value="1"/>
</dbReference>
<dbReference type="eggNOG" id="KOG4177">
    <property type="taxonomic scope" value="Eukaryota"/>
</dbReference>
<dbReference type="Pfam" id="PF00023">
    <property type="entry name" value="Ank"/>
    <property type="match status" value="1"/>
</dbReference>
<dbReference type="Gene3D" id="1.25.40.20">
    <property type="entry name" value="Ankyrin repeat-containing domain"/>
    <property type="match status" value="1"/>
</dbReference>
<reference evidence="5" key="2">
    <citation type="journal article" date="2007" name="Science">
        <title>Draft genome sequence of the sexually transmitted pathogen Trichomonas vaginalis.</title>
        <authorList>
            <person name="Carlton J.M."/>
            <person name="Hirt R.P."/>
            <person name="Silva J.C."/>
            <person name="Delcher A.L."/>
            <person name="Schatz M."/>
            <person name="Zhao Q."/>
            <person name="Wortman J.R."/>
            <person name="Bidwell S.L."/>
            <person name="Alsmark U.C.M."/>
            <person name="Besteiro S."/>
            <person name="Sicheritz-Ponten T."/>
            <person name="Noel C.J."/>
            <person name="Dacks J.B."/>
            <person name="Foster P.G."/>
            <person name="Simillion C."/>
            <person name="Van de Peer Y."/>
            <person name="Miranda-Saavedra D."/>
            <person name="Barton G.J."/>
            <person name="Westrop G.D."/>
            <person name="Mueller S."/>
            <person name="Dessi D."/>
            <person name="Fiori P.L."/>
            <person name="Ren Q."/>
            <person name="Paulsen I."/>
            <person name="Zhang H."/>
            <person name="Bastida-Corcuera F.D."/>
            <person name="Simoes-Barbosa A."/>
            <person name="Brown M.T."/>
            <person name="Hayes R.D."/>
            <person name="Mukherjee M."/>
            <person name="Okumura C.Y."/>
            <person name="Schneider R."/>
            <person name="Smith A.J."/>
            <person name="Vanacova S."/>
            <person name="Villalvazo M."/>
            <person name="Haas B.J."/>
            <person name="Pertea M."/>
            <person name="Feldblyum T.V."/>
            <person name="Utterback T.R."/>
            <person name="Shu C.L."/>
            <person name="Osoegawa K."/>
            <person name="de Jong P.J."/>
            <person name="Hrdy I."/>
            <person name="Horvathova L."/>
            <person name="Zubacova Z."/>
            <person name="Dolezal P."/>
            <person name="Malik S.B."/>
            <person name="Logsdon J.M. Jr."/>
            <person name="Henze K."/>
            <person name="Gupta A."/>
            <person name="Wang C.C."/>
            <person name="Dunne R.L."/>
            <person name="Upcroft J.A."/>
            <person name="Upcroft P."/>
            <person name="White O."/>
            <person name="Salzberg S.L."/>
            <person name="Tang P."/>
            <person name="Chiu C.-H."/>
            <person name="Lee Y.-S."/>
            <person name="Embley T.M."/>
            <person name="Coombs G.H."/>
            <person name="Mottram J.C."/>
            <person name="Tachezy J."/>
            <person name="Fraser-Liggett C.M."/>
            <person name="Johnson P.J."/>
        </authorList>
    </citation>
    <scope>NUCLEOTIDE SEQUENCE [LARGE SCALE GENOMIC DNA]</scope>
    <source>
        <strain evidence="5">G3</strain>
    </source>
</reference>
<dbReference type="PRINTS" id="PR01415">
    <property type="entry name" value="ANKYRIN"/>
</dbReference>
<evidence type="ECO:0000256" key="2">
    <source>
        <dbReference type="ARBA" id="ARBA00023043"/>
    </source>
</evidence>
<feature type="repeat" description="ANK" evidence="3">
    <location>
        <begin position="404"/>
        <end position="436"/>
    </location>
</feature>
<dbReference type="InterPro" id="IPR020683">
    <property type="entry name" value="DUF3447"/>
</dbReference>
<keyword evidence="1" id="KW-0677">Repeat</keyword>
<proteinExistence type="predicted"/>
<organism evidence="5 6">
    <name type="scientific">Trichomonas vaginalis (strain ATCC PRA-98 / G3)</name>
    <dbReference type="NCBI Taxonomy" id="412133"/>
    <lineage>
        <taxon>Eukaryota</taxon>
        <taxon>Metamonada</taxon>
        <taxon>Parabasalia</taxon>
        <taxon>Trichomonadida</taxon>
        <taxon>Trichomonadidae</taxon>
        <taxon>Trichomonas</taxon>
    </lineage>
</organism>
<evidence type="ECO:0000259" key="4">
    <source>
        <dbReference type="Pfam" id="PF11929"/>
    </source>
</evidence>
<accession>A2FQA5</accession>
<feature type="repeat" description="ANK" evidence="3">
    <location>
        <begin position="437"/>
        <end position="469"/>
    </location>
</feature>
<dbReference type="VEuPathDB" id="TrichDB:TVAG_186650"/>
<dbReference type="OrthoDB" id="19174at2759"/>